<protein>
    <submittedName>
        <fullName evidence="1">Uncharacterized protein</fullName>
    </submittedName>
</protein>
<name>A0A9W7BR31_9STRA</name>
<dbReference type="AlphaFoldDB" id="A0A9W7BR31"/>
<evidence type="ECO:0000313" key="2">
    <source>
        <dbReference type="Proteomes" id="UP001162640"/>
    </source>
</evidence>
<reference evidence="2" key="1">
    <citation type="journal article" date="2023" name="Commun. Biol.">
        <title>Genome analysis of Parmales, the sister group of diatoms, reveals the evolutionary specialization of diatoms from phago-mixotrophs to photoautotrophs.</title>
        <authorList>
            <person name="Ban H."/>
            <person name="Sato S."/>
            <person name="Yoshikawa S."/>
            <person name="Yamada K."/>
            <person name="Nakamura Y."/>
            <person name="Ichinomiya M."/>
            <person name="Sato N."/>
            <person name="Blanc-Mathieu R."/>
            <person name="Endo H."/>
            <person name="Kuwata A."/>
            <person name="Ogata H."/>
        </authorList>
    </citation>
    <scope>NUCLEOTIDE SEQUENCE [LARGE SCALE GENOMIC DNA]</scope>
</reference>
<organism evidence="1 2">
    <name type="scientific">Triparma laevis f. inornata</name>
    <dbReference type="NCBI Taxonomy" id="1714386"/>
    <lineage>
        <taxon>Eukaryota</taxon>
        <taxon>Sar</taxon>
        <taxon>Stramenopiles</taxon>
        <taxon>Ochrophyta</taxon>
        <taxon>Bolidophyceae</taxon>
        <taxon>Parmales</taxon>
        <taxon>Triparmaceae</taxon>
        <taxon>Triparma</taxon>
    </lineage>
</organism>
<dbReference type="Proteomes" id="UP001162640">
    <property type="component" value="Unassembled WGS sequence"/>
</dbReference>
<sequence>MTIQVRHEGFDLFLQGKTGASKGSNAADRMVPGTNMMHCMRFEHRSELPHENGALHMRFMTKADDSKAEAQNWIVHRVHWGKKELFAPVTPHNSVPGVNSSNIIHPSKLFISGLTAPGVDGSVSNVERVKATLERDFFKYADQKTGALVEVRAGGSYALVELNSREETDLALLELKSKYPRMTRAQKTPFEIQRDKKLALEKAQEEAETSW</sequence>
<dbReference type="EMBL" id="BLQM01000482">
    <property type="protein sequence ID" value="GMH91914.1"/>
    <property type="molecule type" value="Genomic_DNA"/>
</dbReference>
<comment type="caution">
    <text evidence="1">The sequence shown here is derived from an EMBL/GenBank/DDBJ whole genome shotgun (WGS) entry which is preliminary data.</text>
</comment>
<proteinExistence type="predicted"/>
<evidence type="ECO:0000313" key="1">
    <source>
        <dbReference type="EMBL" id="GMH91914.1"/>
    </source>
</evidence>
<gene>
    <name evidence="1" type="ORF">TL16_g12193</name>
</gene>
<accession>A0A9W7BR31</accession>